<dbReference type="InterPro" id="IPR051571">
    <property type="entry name" value="N-CoR_corepressor"/>
</dbReference>
<sequence>MLQMEGIQLRRDADSIRRRPSLLSDFPSSRDAVFPHFSDDRNFGGPACAHFKYETGANHGVKNKNVAYAPRVENVSPTPDDPYWPKTTERDTILEKIKIVDHDILVIEAQLNKLQKKRKDLEASSEVKSPEEDQIAEPSRELSLFEKVYAENRVKASRFYDRILNLGPEFAVPQYVRPSDERRLQDVEKKHSVFRPLLIAHLKRRHRYLTIREKYLTEKYNQQRQTWLKKIERLEKNPKKVARDAKYREVFEKTFPELRTTRESVERRLRLESHLSSTSQPEVDVDTEKVQSIDLFRRLKLHMYFC</sequence>
<dbReference type="PANTHER" id="PTHR13992">
    <property type="entry name" value="NUCLEAR RECEPTOR CO-REPRESSOR RELATED NCOR"/>
    <property type="match status" value="1"/>
</dbReference>
<dbReference type="Pfam" id="PF15784">
    <property type="entry name" value="GPS2_interact"/>
    <property type="match status" value="1"/>
</dbReference>
<evidence type="ECO:0000313" key="4">
    <source>
        <dbReference type="EMBL" id="VDP08034.1"/>
    </source>
</evidence>
<name>A0A183IPZ9_9BILA</name>
<dbReference type="AlphaFoldDB" id="A0A183IPZ9"/>
<comment type="similarity">
    <text evidence="1">Belongs to the N-CoR nuclear receptor corepressors family.</text>
</comment>
<evidence type="ECO:0000256" key="1">
    <source>
        <dbReference type="ARBA" id="ARBA00010097"/>
    </source>
</evidence>
<proteinExistence type="inferred from homology"/>
<keyword evidence="5" id="KW-1185">Reference proteome</keyword>
<evidence type="ECO:0000256" key="2">
    <source>
        <dbReference type="ARBA" id="ARBA00023054"/>
    </source>
</evidence>
<keyword evidence="2" id="KW-0175">Coiled coil</keyword>
<dbReference type="InterPro" id="IPR031557">
    <property type="entry name" value="N-CoR_GPS2_interact"/>
</dbReference>
<dbReference type="Proteomes" id="UP000270296">
    <property type="component" value="Unassembled WGS sequence"/>
</dbReference>
<reference evidence="4 5" key="2">
    <citation type="submission" date="2018-11" db="EMBL/GenBank/DDBJ databases">
        <authorList>
            <consortium name="Pathogen Informatics"/>
        </authorList>
    </citation>
    <scope>NUCLEOTIDE SEQUENCE [LARGE SCALE GENOMIC DNA]</scope>
</reference>
<evidence type="ECO:0000313" key="5">
    <source>
        <dbReference type="Proteomes" id="UP000270296"/>
    </source>
</evidence>
<feature type="domain" description="N-CoR GPS2-interacting" evidence="3">
    <location>
        <begin position="68"/>
        <end position="139"/>
    </location>
</feature>
<organism evidence="6">
    <name type="scientific">Soboliphyme baturini</name>
    <dbReference type="NCBI Taxonomy" id="241478"/>
    <lineage>
        <taxon>Eukaryota</taxon>
        <taxon>Metazoa</taxon>
        <taxon>Ecdysozoa</taxon>
        <taxon>Nematoda</taxon>
        <taxon>Enoplea</taxon>
        <taxon>Dorylaimia</taxon>
        <taxon>Dioctophymatida</taxon>
        <taxon>Dioctophymatoidea</taxon>
        <taxon>Soboliphymatidae</taxon>
        <taxon>Soboliphyme</taxon>
    </lineage>
</organism>
<evidence type="ECO:0000313" key="6">
    <source>
        <dbReference type="WBParaSite" id="SBAD_0000592101-mRNA-1"/>
    </source>
</evidence>
<reference evidence="6" key="1">
    <citation type="submission" date="2016-06" db="UniProtKB">
        <authorList>
            <consortium name="WormBaseParasite"/>
        </authorList>
    </citation>
    <scope>IDENTIFICATION</scope>
</reference>
<dbReference type="OrthoDB" id="5854300at2759"/>
<dbReference type="EMBL" id="UZAM01009178">
    <property type="protein sequence ID" value="VDP08034.1"/>
    <property type="molecule type" value="Genomic_DNA"/>
</dbReference>
<protein>
    <submittedName>
        <fullName evidence="6">GPS2_interact domain-containing protein</fullName>
    </submittedName>
</protein>
<gene>
    <name evidence="4" type="ORF">SBAD_LOCUS5696</name>
</gene>
<evidence type="ECO:0000259" key="3">
    <source>
        <dbReference type="Pfam" id="PF15784"/>
    </source>
</evidence>
<dbReference type="GO" id="GO:0006357">
    <property type="term" value="P:regulation of transcription by RNA polymerase II"/>
    <property type="evidence" value="ECO:0007669"/>
    <property type="project" value="TreeGrafter"/>
</dbReference>
<dbReference type="WBParaSite" id="SBAD_0000592101-mRNA-1">
    <property type="protein sequence ID" value="SBAD_0000592101-mRNA-1"/>
    <property type="gene ID" value="SBAD_0000592101"/>
</dbReference>
<accession>A0A183IPZ9</accession>
<dbReference type="GO" id="GO:0000785">
    <property type="term" value="C:chromatin"/>
    <property type="evidence" value="ECO:0007669"/>
    <property type="project" value="TreeGrafter"/>
</dbReference>
<dbReference type="PANTHER" id="PTHR13992:SF39">
    <property type="entry name" value="SMRTER, ISOFORM G"/>
    <property type="match status" value="1"/>
</dbReference>